<name>A0A5B6TL35_9BACT</name>
<proteinExistence type="predicted"/>
<evidence type="ECO:0000313" key="4">
    <source>
        <dbReference type="Proteomes" id="UP000324133"/>
    </source>
</evidence>
<dbReference type="Proteomes" id="UP000324133">
    <property type="component" value="Unassembled WGS sequence"/>
</dbReference>
<reference evidence="3 4" key="1">
    <citation type="submission" date="2019-07" db="EMBL/GenBank/DDBJ databases">
        <title>Rufibacter sp. nov., isolated from lake sediment.</title>
        <authorList>
            <person name="Qu J.-H."/>
        </authorList>
    </citation>
    <scope>NUCLEOTIDE SEQUENCE [LARGE SCALE GENOMIC DNA]</scope>
    <source>
        <strain evidence="3 4">NBS58-1</strain>
    </source>
</reference>
<evidence type="ECO:0000256" key="2">
    <source>
        <dbReference type="SAM" id="SignalP"/>
    </source>
</evidence>
<evidence type="ECO:0000313" key="3">
    <source>
        <dbReference type="EMBL" id="KAA3440105.1"/>
    </source>
</evidence>
<dbReference type="EMBL" id="VKKY01000001">
    <property type="protein sequence ID" value="KAA3440105.1"/>
    <property type="molecule type" value="Genomic_DNA"/>
</dbReference>
<feature type="chain" id="PRO_5022749524" description="Entericidin" evidence="2">
    <location>
        <begin position="21"/>
        <end position="78"/>
    </location>
</feature>
<organism evidence="3 4">
    <name type="scientific">Rufibacter hautae</name>
    <dbReference type="NCBI Taxonomy" id="2595005"/>
    <lineage>
        <taxon>Bacteria</taxon>
        <taxon>Pseudomonadati</taxon>
        <taxon>Bacteroidota</taxon>
        <taxon>Cytophagia</taxon>
        <taxon>Cytophagales</taxon>
        <taxon>Hymenobacteraceae</taxon>
        <taxon>Rufibacter</taxon>
    </lineage>
</organism>
<keyword evidence="2" id="KW-0732">Signal</keyword>
<comment type="caution">
    <text evidence="3">The sequence shown here is derived from an EMBL/GenBank/DDBJ whole genome shotgun (WGS) entry which is preliminary data.</text>
</comment>
<evidence type="ECO:0000256" key="1">
    <source>
        <dbReference type="SAM" id="MobiDB-lite"/>
    </source>
</evidence>
<dbReference type="OrthoDB" id="894369at2"/>
<dbReference type="PROSITE" id="PS51257">
    <property type="entry name" value="PROKAR_LIPOPROTEIN"/>
    <property type="match status" value="1"/>
</dbReference>
<feature type="region of interest" description="Disordered" evidence="1">
    <location>
        <begin position="26"/>
        <end position="78"/>
    </location>
</feature>
<protein>
    <recommendedName>
        <fullName evidence="5">Entericidin</fullName>
    </recommendedName>
</protein>
<feature type="signal peptide" evidence="2">
    <location>
        <begin position="1"/>
        <end position="20"/>
    </location>
</feature>
<feature type="compositionally biased region" description="Polar residues" evidence="1">
    <location>
        <begin position="26"/>
        <end position="40"/>
    </location>
</feature>
<gene>
    <name evidence="3" type="ORF">FOA19_05410</name>
</gene>
<sequence length="78" mass="7811">MKSIMPFFAACALLAGSACSTYTSSTDPIDLGSGTTTEEVTASAPVKEEAHTVAAPVKTDSAAVAQPDSAAHSEEAAH</sequence>
<keyword evidence="4" id="KW-1185">Reference proteome</keyword>
<dbReference type="RefSeq" id="WP_149089742.1">
    <property type="nucleotide sequence ID" value="NZ_VKKY01000001.1"/>
</dbReference>
<evidence type="ECO:0008006" key="5">
    <source>
        <dbReference type="Google" id="ProtNLM"/>
    </source>
</evidence>
<accession>A0A5B6TL35</accession>
<dbReference type="AlphaFoldDB" id="A0A5B6TL35"/>